<gene>
    <name evidence="1" type="ORF">J2Z32_000308</name>
</gene>
<evidence type="ECO:0000313" key="1">
    <source>
        <dbReference type="EMBL" id="MBP1903696.1"/>
    </source>
</evidence>
<name>A0ABS4FM95_9BACL</name>
<reference evidence="1 2" key="1">
    <citation type="submission" date="2021-03" db="EMBL/GenBank/DDBJ databases">
        <title>Genomic Encyclopedia of Type Strains, Phase IV (KMG-IV): sequencing the most valuable type-strain genomes for metagenomic binning, comparative biology and taxonomic classification.</title>
        <authorList>
            <person name="Goeker M."/>
        </authorList>
    </citation>
    <scope>NUCLEOTIDE SEQUENCE [LARGE SCALE GENOMIC DNA]</scope>
    <source>
        <strain evidence="1 2">DSM 14349</strain>
    </source>
</reference>
<keyword evidence="2" id="KW-1185">Reference proteome</keyword>
<sequence length="65" mass="7561">MNITEMEQAIITKVKQIHDFFQIISTKFTINIYNPFIEKCNNIILDYLGPEAVQIKFNTGEVIII</sequence>
<comment type="caution">
    <text evidence="1">The sequence shown here is derived from an EMBL/GenBank/DDBJ whole genome shotgun (WGS) entry which is preliminary data.</text>
</comment>
<protein>
    <submittedName>
        <fullName evidence="1">Uncharacterized protein</fullName>
    </submittedName>
</protein>
<accession>A0ABS4FM95</accession>
<evidence type="ECO:0000313" key="2">
    <source>
        <dbReference type="Proteomes" id="UP001519272"/>
    </source>
</evidence>
<proteinExistence type="predicted"/>
<dbReference type="RefSeq" id="WP_210087366.1">
    <property type="nucleotide sequence ID" value="NZ_JAGGKG010000001.1"/>
</dbReference>
<dbReference type="EMBL" id="JAGGKG010000001">
    <property type="protein sequence ID" value="MBP1903696.1"/>
    <property type="molecule type" value="Genomic_DNA"/>
</dbReference>
<dbReference type="Proteomes" id="UP001519272">
    <property type="component" value="Unassembled WGS sequence"/>
</dbReference>
<organism evidence="1 2">
    <name type="scientific">Paenibacillus turicensis</name>
    <dbReference type="NCBI Taxonomy" id="160487"/>
    <lineage>
        <taxon>Bacteria</taxon>
        <taxon>Bacillati</taxon>
        <taxon>Bacillota</taxon>
        <taxon>Bacilli</taxon>
        <taxon>Bacillales</taxon>
        <taxon>Paenibacillaceae</taxon>
        <taxon>Paenibacillus</taxon>
    </lineage>
</organism>